<organism evidence="6 7">
    <name type="scientific">Chryseotalea sanaruensis</name>
    <dbReference type="NCBI Taxonomy" id="2482724"/>
    <lineage>
        <taxon>Bacteria</taxon>
        <taxon>Pseudomonadati</taxon>
        <taxon>Bacteroidota</taxon>
        <taxon>Cytophagia</taxon>
        <taxon>Cytophagales</taxon>
        <taxon>Chryseotaleaceae</taxon>
        <taxon>Chryseotalea</taxon>
    </lineage>
</organism>
<protein>
    <submittedName>
        <fullName evidence="6">Group III truncated hemoglobin</fullName>
    </submittedName>
</protein>
<proteinExistence type="predicted"/>
<keyword evidence="3 5" id="KW-0479">Metal-binding</keyword>
<evidence type="ECO:0000256" key="4">
    <source>
        <dbReference type="ARBA" id="ARBA00023004"/>
    </source>
</evidence>
<evidence type="ECO:0000256" key="2">
    <source>
        <dbReference type="ARBA" id="ARBA00022617"/>
    </source>
</evidence>
<dbReference type="Pfam" id="PF01152">
    <property type="entry name" value="Bac_globin"/>
    <property type="match status" value="1"/>
</dbReference>
<dbReference type="SUPFAM" id="SSF46458">
    <property type="entry name" value="Globin-like"/>
    <property type="match status" value="1"/>
</dbReference>
<evidence type="ECO:0000256" key="1">
    <source>
        <dbReference type="ARBA" id="ARBA00022448"/>
    </source>
</evidence>
<dbReference type="GO" id="GO:0019825">
    <property type="term" value="F:oxygen binding"/>
    <property type="evidence" value="ECO:0007669"/>
    <property type="project" value="InterPro"/>
</dbReference>
<dbReference type="Gene3D" id="1.10.490.10">
    <property type="entry name" value="Globins"/>
    <property type="match status" value="1"/>
</dbReference>
<dbReference type="InterPro" id="IPR012292">
    <property type="entry name" value="Globin/Proto"/>
</dbReference>
<gene>
    <name evidence="6" type="ORF">SanaruYs_36610</name>
</gene>
<comment type="caution">
    <text evidence="6">The sequence shown here is derived from an EMBL/GenBank/DDBJ whole genome shotgun (WGS) entry which is preliminary data.</text>
</comment>
<evidence type="ECO:0000256" key="5">
    <source>
        <dbReference type="PIRSR" id="PIRSR601486-1"/>
    </source>
</evidence>
<keyword evidence="4 5" id="KW-0408">Iron</keyword>
<evidence type="ECO:0000313" key="6">
    <source>
        <dbReference type="EMBL" id="GCC53417.1"/>
    </source>
</evidence>
<dbReference type="OrthoDB" id="25954at2"/>
<sequence>MANTKIKILESRADIELLVNSFYAKVKEDELLAPLFRHVDWPAHLPIMYKFWASMLLGEQSYQGSPFDKHKDLPVQTLHFDRWVLLFCETVDEHFMGEKADEAKSRGQHIAAVFQHKMNLFK</sequence>
<dbReference type="InterPro" id="IPR001486">
    <property type="entry name" value="Hemoglobin_trunc"/>
</dbReference>
<keyword evidence="7" id="KW-1185">Reference proteome</keyword>
<dbReference type="CDD" id="cd08916">
    <property type="entry name" value="TrHb3_P"/>
    <property type="match status" value="1"/>
</dbReference>
<evidence type="ECO:0000256" key="3">
    <source>
        <dbReference type="ARBA" id="ARBA00022723"/>
    </source>
</evidence>
<keyword evidence="2 5" id="KW-0349">Heme</keyword>
<evidence type="ECO:0000313" key="7">
    <source>
        <dbReference type="Proteomes" id="UP000288227"/>
    </source>
</evidence>
<dbReference type="RefSeq" id="WP_127124061.1">
    <property type="nucleotide sequence ID" value="NZ_BHXQ01000007.1"/>
</dbReference>
<dbReference type="GO" id="GO:0020037">
    <property type="term" value="F:heme binding"/>
    <property type="evidence" value="ECO:0007669"/>
    <property type="project" value="InterPro"/>
</dbReference>
<dbReference type="Proteomes" id="UP000288227">
    <property type="component" value="Unassembled WGS sequence"/>
</dbReference>
<accession>A0A401UEX1</accession>
<dbReference type="EMBL" id="BHXQ01000007">
    <property type="protein sequence ID" value="GCC53417.1"/>
    <property type="molecule type" value="Genomic_DNA"/>
</dbReference>
<dbReference type="InterPro" id="IPR009050">
    <property type="entry name" value="Globin-like_sf"/>
</dbReference>
<feature type="binding site" description="proximal binding residue" evidence="5">
    <location>
        <position position="70"/>
    </location>
    <ligand>
        <name>heme</name>
        <dbReference type="ChEBI" id="CHEBI:30413"/>
    </ligand>
    <ligandPart>
        <name>Fe</name>
        <dbReference type="ChEBI" id="CHEBI:18248"/>
    </ligandPart>
</feature>
<dbReference type="GO" id="GO:0046872">
    <property type="term" value="F:metal ion binding"/>
    <property type="evidence" value="ECO:0007669"/>
    <property type="project" value="UniProtKB-KW"/>
</dbReference>
<dbReference type="AlphaFoldDB" id="A0A401UEX1"/>
<name>A0A401UEX1_9BACT</name>
<keyword evidence="1" id="KW-0813">Transport</keyword>
<reference evidence="6 7" key="1">
    <citation type="submission" date="2018-11" db="EMBL/GenBank/DDBJ databases">
        <title>Chryseotalea sanarue gen. nov., sp., nov., a member of the family Cytophagaceae, isolated from a brackish lake in Hamamatsu Japan.</title>
        <authorList>
            <person name="Maejima Y."/>
            <person name="Iino T."/>
            <person name="Muraguchi Y."/>
            <person name="Fukuda K."/>
            <person name="Ohkuma M."/>
            <person name="Moriuchi R."/>
            <person name="Dohra H."/>
            <person name="Kimbara K."/>
            <person name="Shintani M."/>
        </authorList>
    </citation>
    <scope>NUCLEOTIDE SEQUENCE [LARGE SCALE GENOMIC DNA]</scope>
    <source>
        <strain evidence="6 7">Ys</strain>
    </source>
</reference>